<dbReference type="Proteomes" id="UP000291269">
    <property type="component" value="Unassembled WGS sequence"/>
</dbReference>
<feature type="region of interest" description="Disordered" evidence="1">
    <location>
        <begin position="34"/>
        <end position="53"/>
    </location>
</feature>
<accession>A0A4Q2KCJ3</accession>
<comment type="caution">
    <text evidence="2">The sequence shown here is derived from an EMBL/GenBank/DDBJ whole genome shotgun (WGS) entry which is preliminary data.</text>
</comment>
<protein>
    <submittedName>
        <fullName evidence="2">Uncharacterized protein</fullName>
    </submittedName>
</protein>
<keyword evidence="3" id="KW-1185">Reference proteome</keyword>
<gene>
    <name evidence="2" type="ORF">ESZ91_04230</name>
</gene>
<dbReference type="RefSeq" id="WP_129224444.1">
    <property type="nucleotide sequence ID" value="NZ_SDOZ01000002.1"/>
</dbReference>
<organism evidence="2 3">
    <name type="scientific">Candidatus Borkfalkia ceftriaxoniphila</name>
    <dbReference type="NCBI Taxonomy" id="2508949"/>
    <lineage>
        <taxon>Bacteria</taxon>
        <taxon>Bacillati</taxon>
        <taxon>Bacillota</taxon>
        <taxon>Clostridia</taxon>
        <taxon>Christensenellales</taxon>
        <taxon>Christensenellaceae</taxon>
        <taxon>Candidatus Borkfalkia</taxon>
    </lineage>
</organism>
<feature type="region of interest" description="Disordered" evidence="1">
    <location>
        <begin position="1"/>
        <end position="23"/>
    </location>
</feature>
<evidence type="ECO:0000313" key="2">
    <source>
        <dbReference type="EMBL" id="RXZ61610.1"/>
    </source>
</evidence>
<name>A0A4Q2KCJ3_9FIRM</name>
<evidence type="ECO:0000256" key="1">
    <source>
        <dbReference type="SAM" id="MobiDB-lite"/>
    </source>
</evidence>
<dbReference type="AlphaFoldDB" id="A0A4Q2KCJ3"/>
<sequence length="116" mass="13171">MAKAQDNAPAESGTNKYRRDGRWFRPRIRAKGYAEERKAKVHQRGEKEGQELTEYEKGLRSGYLLSQNDNAGDFKYKQALDAGFSKAEAGELSHKSWKEIKPIIDKKRKNKGGKAA</sequence>
<reference evidence="2 3" key="1">
    <citation type="journal article" date="2019" name="Gut">
        <title>Antibiotics-induced monodominance of a novel gut bacterial order.</title>
        <authorList>
            <person name="Hildebrand F."/>
            <person name="Moitinho-Silva L."/>
            <person name="Blasche S."/>
            <person name="Jahn M.T."/>
            <person name="Gossmann T.I."/>
            <person name="Heuerta-Cepas J."/>
            <person name="Hercog R."/>
            <person name="Luetge M."/>
            <person name="Bahram M."/>
            <person name="Pryszlak A."/>
            <person name="Alves R.J."/>
            <person name="Waszak S.M."/>
            <person name="Zhu A."/>
            <person name="Ye L."/>
            <person name="Costea P.I."/>
            <person name="Aalvink S."/>
            <person name="Belzer C."/>
            <person name="Forslund S.K."/>
            <person name="Sunagawa S."/>
            <person name="Hentschel U."/>
            <person name="Merten C."/>
            <person name="Patil K.R."/>
            <person name="Benes V."/>
            <person name="Bork P."/>
        </authorList>
    </citation>
    <scope>NUCLEOTIDE SEQUENCE [LARGE SCALE GENOMIC DNA]</scope>
    <source>
        <strain evidence="2 3">HDS1380</strain>
    </source>
</reference>
<evidence type="ECO:0000313" key="3">
    <source>
        <dbReference type="Proteomes" id="UP000291269"/>
    </source>
</evidence>
<dbReference type="EMBL" id="SDOZ01000002">
    <property type="protein sequence ID" value="RXZ61610.1"/>
    <property type="molecule type" value="Genomic_DNA"/>
</dbReference>
<proteinExistence type="predicted"/>